<reference evidence="8 9" key="1">
    <citation type="submission" date="2019-02" db="EMBL/GenBank/DDBJ databases">
        <title>Hansschlegelia quercus sp. nov., a novel methylotrophic bacterium from buds of oak (Quercus robur L.).</title>
        <authorList>
            <person name="Agafonova N.V."/>
            <person name="Kaparullina E.N."/>
            <person name="Grouzdev D.S."/>
            <person name="Doronina N.V."/>
        </authorList>
    </citation>
    <scope>NUCLEOTIDE SEQUENCE [LARGE SCALE GENOMIC DNA]</scope>
    <source>
        <strain evidence="8 9">Dub</strain>
    </source>
</reference>
<proteinExistence type="predicted"/>
<feature type="domain" description="PLD phosphodiesterase" evidence="7">
    <location>
        <begin position="314"/>
        <end position="341"/>
    </location>
</feature>
<dbReference type="GO" id="GO:0008808">
    <property type="term" value="F:cardiolipin synthase activity"/>
    <property type="evidence" value="ECO:0007669"/>
    <property type="project" value="TreeGrafter"/>
</dbReference>
<accession>A0A4Q9GIQ4</accession>
<evidence type="ECO:0000259" key="7">
    <source>
        <dbReference type="PROSITE" id="PS50035"/>
    </source>
</evidence>
<dbReference type="Gene3D" id="3.30.870.10">
    <property type="entry name" value="Endonuclease Chain A"/>
    <property type="match status" value="2"/>
</dbReference>
<evidence type="ECO:0000256" key="2">
    <source>
        <dbReference type="ARBA" id="ARBA00004613"/>
    </source>
</evidence>
<feature type="transmembrane region" description="Helical" evidence="6">
    <location>
        <begin position="116"/>
        <end position="135"/>
    </location>
</feature>
<dbReference type="PANTHER" id="PTHR21248:SF22">
    <property type="entry name" value="PHOSPHOLIPASE D"/>
    <property type="match status" value="1"/>
</dbReference>
<dbReference type="InterPro" id="IPR025202">
    <property type="entry name" value="PLD-like_dom"/>
</dbReference>
<dbReference type="SUPFAM" id="SSF56024">
    <property type="entry name" value="Phospholipase D/nuclease"/>
    <property type="match status" value="2"/>
</dbReference>
<evidence type="ECO:0000256" key="6">
    <source>
        <dbReference type="SAM" id="Phobius"/>
    </source>
</evidence>
<evidence type="ECO:0000313" key="8">
    <source>
        <dbReference type="EMBL" id="TBN52474.1"/>
    </source>
</evidence>
<evidence type="ECO:0000313" key="9">
    <source>
        <dbReference type="Proteomes" id="UP000291613"/>
    </source>
</evidence>
<dbReference type="CDD" id="cd09157">
    <property type="entry name" value="PLDc_CLS_unchar2_1"/>
    <property type="match status" value="1"/>
</dbReference>
<keyword evidence="6" id="KW-0812">Transmembrane</keyword>
<sequence>MFPPEGSAARASGPIAAEAAAAASRERRVSIAASSFVRRRSDGLARPGKLNLKRCRRCATPAASHLFDEPAVGVELRRPAAWQGEVRVLIGRRAAKPPVAFGDVVILQNLFATDGLILSVLHVAIASATTVHALLNKREVRAAVGWIGVVWLSPLLGAALYLGFGINRVHRKARRLRGLKQTLDAEASNRSAPTTRRERLQLAVGAITGSDLRQADVDLVLDSGEEAYPVMLAAIESARSSVALSTFIFRVDEPGSKFVAALAVARRRGVDVRVLIDGMGGGFFLSRAYRALRAEGVPAARFLHSFWPWKMPFLDLRLHKKALIIDGEIAFIGGLNIAAENLASAPEEARVRDTHFRVRGDVVRQIAEGFDDDWAFATGEEASGSSRTSSRLPAEGEVARAIQAGPDQAVGQLLLVLLSAITAARRSIRIATPYFLPEEQLLTALMLASLRGVDVRLVTPGVNNHKMVAWAVEAHIRPLLEAGCSLYRSQPPFDHAKLMTVDDEWSLIGSANWDARSLRLNFELGLEVYDRDLCQRLSTLIDQKCGRRITLSEIDGRPFLIKLRDATTRLALPYL</sequence>
<keyword evidence="6" id="KW-1133">Transmembrane helix</keyword>
<protein>
    <recommendedName>
        <fullName evidence="3">Phospholipase D</fullName>
    </recommendedName>
    <alternativeName>
        <fullName evidence="5">Choline phosphatase</fullName>
    </alternativeName>
</protein>
<dbReference type="AlphaFoldDB" id="A0A4Q9GIQ4"/>
<dbReference type="OrthoDB" id="9762009at2"/>
<keyword evidence="4" id="KW-0964">Secreted</keyword>
<evidence type="ECO:0000256" key="4">
    <source>
        <dbReference type="ARBA" id="ARBA00022525"/>
    </source>
</evidence>
<name>A0A4Q9GIQ4_9HYPH</name>
<comment type="caution">
    <text evidence="8">The sequence shown here is derived from an EMBL/GenBank/DDBJ whole genome shotgun (WGS) entry which is preliminary data.</text>
</comment>
<dbReference type="GO" id="GO:0032049">
    <property type="term" value="P:cardiolipin biosynthetic process"/>
    <property type="evidence" value="ECO:0007669"/>
    <property type="project" value="UniProtKB-ARBA"/>
</dbReference>
<dbReference type="GO" id="GO:0016020">
    <property type="term" value="C:membrane"/>
    <property type="evidence" value="ECO:0007669"/>
    <property type="project" value="TreeGrafter"/>
</dbReference>
<dbReference type="InterPro" id="IPR001736">
    <property type="entry name" value="PLipase_D/transphosphatidylase"/>
</dbReference>
<comment type="subcellular location">
    <subcellularLocation>
        <location evidence="2">Secreted</location>
    </subcellularLocation>
</comment>
<dbReference type="PANTHER" id="PTHR21248">
    <property type="entry name" value="CARDIOLIPIN SYNTHASE"/>
    <property type="match status" value="1"/>
</dbReference>
<dbReference type="GO" id="GO:0005576">
    <property type="term" value="C:extracellular region"/>
    <property type="evidence" value="ECO:0007669"/>
    <property type="project" value="UniProtKB-SubCell"/>
</dbReference>
<feature type="domain" description="PLD phosphodiesterase" evidence="7">
    <location>
        <begin position="490"/>
        <end position="517"/>
    </location>
</feature>
<keyword evidence="9" id="KW-1185">Reference proteome</keyword>
<dbReference type="SMART" id="SM00155">
    <property type="entry name" value="PLDc"/>
    <property type="match status" value="2"/>
</dbReference>
<evidence type="ECO:0000256" key="3">
    <source>
        <dbReference type="ARBA" id="ARBA00018392"/>
    </source>
</evidence>
<evidence type="ECO:0000256" key="5">
    <source>
        <dbReference type="ARBA" id="ARBA00029594"/>
    </source>
</evidence>
<organism evidence="8 9">
    <name type="scientific">Hansschlegelia quercus</name>
    <dbReference type="NCBI Taxonomy" id="2528245"/>
    <lineage>
        <taxon>Bacteria</taxon>
        <taxon>Pseudomonadati</taxon>
        <taxon>Pseudomonadota</taxon>
        <taxon>Alphaproteobacteria</taxon>
        <taxon>Hyphomicrobiales</taxon>
        <taxon>Methylopilaceae</taxon>
        <taxon>Hansschlegelia</taxon>
    </lineage>
</organism>
<dbReference type="Proteomes" id="UP000291613">
    <property type="component" value="Unassembled WGS sequence"/>
</dbReference>
<feature type="transmembrane region" description="Helical" evidence="6">
    <location>
        <begin position="142"/>
        <end position="164"/>
    </location>
</feature>
<evidence type="ECO:0000256" key="1">
    <source>
        <dbReference type="ARBA" id="ARBA00003145"/>
    </source>
</evidence>
<dbReference type="PROSITE" id="PS50035">
    <property type="entry name" value="PLD"/>
    <property type="match status" value="2"/>
</dbReference>
<dbReference type="Pfam" id="PF13091">
    <property type="entry name" value="PLDc_2"/>
    <property type="match status" value="2"/>
</dbReference>
<dbReference type="EMBL" id="SIUB01000005">
    <property type="protein sequence ID" value="TBN52474.1"/>
    <property type="molecule type" value="Genomic_DNA"/>
</dbReference>
<gene>
    <name evidence="8" type="ORF">EYR15_11605</name>
</gene>
<comment type="function">
    <text evidence="1">Could be a virulence factor.</text>
</comment>
<keyword evidence="6" id="KW-0472">Membrane</keyword>